<keyword evidence="1" id="KW-0805">Transcription regulation</keyword>
<dbReference type="InterPro" id="IPR000792">
    <property type="entry name" value="Tscrpt_reg_LuxR_C"/>
</dbReference>
<evidence type="ECO:0000256" key="2">
    <source>
        <dbReference type="ARBA" id="ARBA00023125"/>
    </source>
</evidence>
<evidence type="ECO:0000256" key="3">
    <source>
        <dbReference type="ARBA" id="ARBA00023163"/>
    </source>
</evidence>
<proteinExistence type="predicted"/>
<dbReference type="EMBL" id="CABVHU010000001">
    <property type="protein sequence ID" value="VVN65351.1"/>
    <property type="molecule type" value="Genomic_DNA"/>
</dbReference>
<keyword evidence="2" id="KW-0238">DNA-binding</keyword>
<dbReference type="SUPFAM" id="SSF46894">
    <property type="entry name" value="C-terminal effector domain of the bipartite response regulators"/>
    <property type="match status" value="1"/>
</dbReference>
<reference evidence="4 5" key="1">
    <citation type="submission" date="2019-09" db="EMBL/GenBank/DDBJ databases">
        <authorList>
            <person name="Chandra G."/>
            <person name="Truman W A."/>
        </authorList>
    </citation>
    <scope>NUCLEOTIDE SEQUENCE [LARGE SCALE GENOMIC DNA]</scope>
    <source>
        <strain evidence="4">PS833</strain>
    </source>
</reference>
<dbReference type="PROSITE" id="PS50043">
    <property type="entry name" value="HTH_LUXR_2"/>
    <property type="match status" value="1"/>
</dbReference>
<evidence type="ECO:0000256" key="1">
    <source>
        <dbReference type="ARBA" id="ARBA00023015"/>
    </source>
</evidence>
<dbReference type="RefSeq" id="WP_150796063.1">
    <property type="nucleotide sequence ID" value="NZ_CABVHU010000001.1"/>
</dbReference>
<gene>
    <name evidence="4" type="ORF">PS833_00054</name>
</gene>
<dbReference type="Pfam" id="PF00196">
    <property type="entry name" value="GerE"/>
    <property type="match status" value="1"/>
</dbReference>
<accession>A0A5E7RIL4</accession>
<protein>
    <submittedName>
        <fullName evidence="4">Uncharacterized protein</fullName>
    </submittedName>
</protein>
<dbReference type="Proteomes" id="UP000409037">
    <property type="component" value="Unassembled WGS sequence"/>
</dbReference>
<dbReference type="PANTHER" id="PTHR44688:SF16">
    <property type="entry name" value="DNA-BINDING TRANSCRIPTIONAL ACTIVATOR DEVR_DOSR"/>
    <property type="match status" value="1"/>
</dbReference>
<dbReference type="InterPro" id="IPR016032">
    <property type="entry name" value="Sig_transdc_resp-reg_C-effctor"/>
</dbReference>
<dbReference type="PRINTS" id="PR00038">
    <property type="entry name" value="HTHLUXR"/>
</dbReference>
<evidence type="ECO:0000313" key="5">
    <source>
        <dbReference type="Proteomes" id="UP000409037"/>
    </source>
</evidence>
<dbReference type="GO" id="GO:0003677">
    <property type="term" value="F:DNA binding"/>
    <property type="evidence" value="ECO:0007669"/>
    <property type="project" value="UniProtKB-KW"/>
</dbReference>
<dbReference type="GO" id="GO:0006355">
    <property type="term" value="P:regulation of DNA-templated transcription"/>
    <property type="evidence" value="ECO:0007669"/>
    <property type="project" value="InterPro"/>
</dbReference>
<dbReference type="CDD" id="cd06170">
    <property type="entry name" value="LuxR_C_like"/>
    <property type="match status" value="1"/>
</dbReference>
<dbReference type="InterPro" id="IPR036388">
    <property type="entry name" value="WH-like_DNA-bd_sf"/>
</dbReference>
<dbReference type="OrthoDB" id="343383at2"/>
<dbReference type="SMART" id="SM00421">
    <property type="entry name" value="HTH_LUXR"/>
    <property type="match status" value="1"/>
</dbReference>
<sequence>MNSLFSEIDMHQGLGRAIAHIGQQRFWKHLSLLLQKTISFYNAVSVFYPQNGTPQVLAEYCADPHGAASSMATYLNGVYLLDPFFHACRDGISSGIYRLDEVAFDAFRHSTYFLDYFVTLALEDEVQFILQLPGDGALSLSLGLRRSCSAEDSGRLAMLATWVLPLMQQHWQQHTRVSQPTAQGDLTVHLRDAFRGFGRGVLTEREMEITRLMLRGASSKTMAAHLKVSPDTIKAHRRNLYSKLAVSSQSELFSRFIQSLEQHGRVY</sequence>
<name>A0A5E7RIL4_PSEFL</name>
<dbReference type="AlphaFoldDB" id="A0A5E7RIL4"/>
<keyword evidence="3" id="KW-0804">Transcription</keyword>
<dbReference type="Gene3D" id="1.10.10.10">
    <property type="entry name" value="Winged helix-like DNA-binding domain superfamily/Winged helix DNA-binding domain"/>
    <property type="match status" value="1"/>
</dbReference>
<organism evidence="4 5">
    <name type="scientific">Pseudomonas fluorescens</name>
    <dbReference type="NCBI Taxonomy" id="294"/>
    <lineage>
        <taxon>Bacteria</taxon>
        <taxon>Pseudomonadati</taxon>
        <taxon>Pseudomonadota</taxon>
        <taxon>Gammaproteobacteria</taxon>
        <taxon>Pseudomonadales</taxon>
        <taxon>Pseudomonadaceae</taxon>
        <taxon>Pseudomonas</taxon>
    </lineage>
</organism>
<dbReference type="PANTHER" id="PTHR44688">
    <property type="entry name" value="DNA-BINDING TRANSCRIPTIONAL ACTIVATOR DEVR_DOSR"/>
    <property type="match status" value="1"/>
</dbReference>
<evidence type="ECO:0000313" key="4">
    <source>
        <dbReference type="EMBL" id="VVN65351.1"/>
    </source>
</evidence>